<feature type="non-terminal residue" evidence="5">
    <location>
        <position position="1"/>
    </location>
</feature>
<accession>A0A3E2HI85</accession>
<reference evidence="5 6" key="1">
    <citation type="submission" date="2018-05" db="EMBL/GenBank/DDBJ databases">
        <title>Draft genome sequence of Scytalidium lignicola DSM 105466, a ubiquitous saprotrophic fungus.</title>
        <authorList>
            <person name="Buettner E."/>
            <person name="Gebauer A.M."/>
            <person name="Hofrichter M."/>
            <person name="Liers C."/>
            <person name="Kellner H."/>
        </authorList>
    </citation>
    <scope>NUCLEOTIDE SEQUENCE [LARGE SCALE GENOMIC DNA]</scope>
    <source>
        <strain evidence="5 6">DSM 105466</strain>
    </source>
</reference>
<evidence type="ECO:0000259" key="4">
    <source>
        <dbReference type="Pfam" id="PF00501"/>
    </source>
</evidence>
<feature type="compositionally biased region" description="Polar residues" evidence="3">
    <location>
        <begin position="518"/>
        <end position="529"/>
    </location>
</feature>
<dbReference type="Proteomes" id="UP000258309">
    <property type="component" value="Unassembled WGS sequence"/>
</dbReference>
<evidence type="ECO:0000313" key="5">
    <source>
        <dbReference type="EMBL" id="RFU33097.1"/>
    </source>
</evidence>
<keyword evidence="6" id="KW-1185">Reference proteome</keyword>
<dbReference type="OrthoDB" id="6509636at2759"/>
<organism evidence="5 6">
    <name type="scientific">Scytalidium lignicola</name>
    <name type="common">Hyphomycete</name>
    <dbReference type="NCBI Taxonomy" id="5539"/>
    <lineage>
        <taxon>Eukaryota</taxon>
        <taxon>Fungi</taxon>
        <taxon>Dikarya</taxon>
        <taxon>Ascomycota</taxon>
        <taxon>Pezizomycotina</taxon>
        <taxon>Leotiomycetes</taxon>
        <taxon>Leotiomycetes incertae sedis</taxon>
        <taxon>Scytalidium</taxon>
    </lineage>
</organism>
<dbReference type="PANTHER" id="PTHR24096">
    <property type="entry name" value="LONG-CHAIN-FATTY-ACID--COA LIGASE"/>
    <property type="match status" value="1"/>
</dbReference>
<evidence type="ECO:0000256" key="1">
    <source>
        <dbReference type="ARBA" id="ARBA00006432"/>
    </source>
</evidence>
<proteinExistence type="inferred from homology"/>
<keyword evidence="2" id="KW-0436">Ligase</keyword>
<dbReference type="EMBL" id="NCSJ02000041">
    <property type="protein sequence ID" value="RFU33097.1"/>
    <property type="molecule type" value="Genomic_DNA"/>
</dbReference>
<dbReference type="InterPro" id="IPR045851">
    <property type="entry name" value="AMP-bd_C_sf"/>
</dbReference>
<feature type="region of interest" description="Disordered" evidence="3">
    <location>
        <begin position="500"/>
        <end position="529"/>
    </location>
</feature>
<dbReference type="InterPro" id="IPR042099">
    <property type="entry name" value="ANL_N_sf"/>
</dbReference>
<dbReference type="InterPro" id="IPR000873">
    <property type="entry name" value="AMP-dep_synth/lig_dom"/>
</dbReference>
<feature type="domain" description="AMP-dependent synthetase/ligase" evidence="4">
    <location>
        <begin position="24"/>
        <end position="406"/>
    </location>
</feature>
<dbReference type="STRING" id="5539.A0A3E2HI85"/>
<evidence type="ECO:0000256" key="2">
    <source>
        <dbReference type="ARBA" id="ARBA00022598"/>
    </source>
</evidence>
<dbReference type="PROSITE" id="PS00455">
    <property type="entry name" value="AMP_BINDING"/>
    <property type="match status" value="1"/>
</dbReference>
<dbReference type="Gene3D" id="3.30.300.30">
    <property type="match status" value="1"/>
</dbReference>
<protein>
    <recommendedName>
        <fullName evidence="4">AMP-dependent synthetase/ligase domain-containing protein</fullName>
    </recommendedName>
</protein>
<dbReference type="AlphaFoldDB" id="A0A3E2HI85"/>
<feature type="non-terminal residue" evidence="5">
    <location>
        <position position="529"/>
    </location>
</feature>
<dbReference type="OMA" id="MARFRSC"/>
<dbReference type="InterPro" id="IPR020845">
    <property type="entry name" value="AMP-binding_CS"/>
</dbReference>
<comment type="caution">
    <text evidence="5">The sequence shown here is derived from an EMBL/GenBank/DDBJ whole genome shotgun (WGS) entry which is preliminary data.</text>
</comment>
<dbReference type="Gene3D" id="3.40.50.12780">
    <property type="entry name" value="N-terminal domain of ligase-like"/>
    <property type="match status" value="1"/>
</dbReference>
<dbReference type="CDD" id="cd05911">
    <property type="entry name" value="Firefly_Luc_like"/>
    <property type="match status" value="1"/>
</dbReference>
<name>A0A3E2HI85_SCYLI</name>
<sequence length="529" mass="58905">MPVKSLYPDLDIPDIDLFTFLFDRKDRPYADTTVLFRDSDSDRSYTYEALKSSAIDFGKGLRAIYGWKRGDILFLCTPNCIDTPVIIWGNTWAGGITSPANPEYTVRELAWQMKDSGAKIVVTQAPYLDKVREACERVGIPSDHILLINKEQDPTGRHKHFTSVRNTTSAVRFRQAKATNPAKGIAFLMYSSGTTGLPKGVMLSHRNIIANVLQIEYAGGGNLTSAGGDKLLACLPFFHIFGLTSILHQTVRTGFQTVVMPRYDIRKWCEVVQTHRITFVYVVPPIVVALAKHSIVSQYDLSSIKMMNSGAASLMRELIEAVYTRTGIPTKQGYGLTETSPSTHTQPCGEWQISLGSVGKMLPNLEARFMDVEEEGTEKTGGSKEVVPGEPGEIYLRGPNIFLGYWKRPEETRLCLSDDGWFRTGDVGFQDAQGDLYITDRVKELIKYKGFQVAPASLEAILTTHPAIDDAGVVGVWSQKLMTEVPRAYVVKRAAAEGWSEVRRQDPEEREWKDLAQITATQSGSRESK</sequence>
<comment type="similarity">
    <text evidence="1">Belongs to the ATP-dependent AMP-binding enzyme family.</text>
</comment>
<feature type="compositionally biased region" description="Basic and acidic residues" evidence="3">
    <location>
        <begin position="500"/>
        <end position="514"/>
    </location>
</feature>
<dbReference type="PANTHER" id="PTHR24096:SF149">
    <property type="entry name" value="AMP-BINDING DOMAIN-CONTAINING PROTEIN-RELATED"/>
    <property type="match status" value="1"/>
</dbReference>
<dbReference type="SUPFAM" id="SSF56801">
    <property type="entry name" value="Acetyl-CoA synthetase-like"/>
    <property type="match status" value="1"/>
</dbReference>
<gene>
    <name evidence="5" type="ORF">B7463_g3233</name>
</gene>
<evidence type="ECO:0000256" key="3">
    <source>
        <dbReference type="SAM" id="MobiDB-lite"/>
    </source>
</evidence>
<dbReference type="GO" id="GO:0016405">
    <property type="term" value="F:CoA-ligase activity"/>
    <property type="evidence" value="ECO:0007669"/>
    <property type="project" value="TreeGrafter"/>
</dbReference>
<dbReference type="Pfam" id="PF00501">
    <property type="entry name" value="AMP-binding"/>
    <property type="match status" value="1"/>
</dbReference>
<evidence type="ECO:0000313" key="6">
    <source>
        <dbReference type="Proteomes" id="UP000258309"/>
    </source>
</evidence>